<reference evidence="1" key="1">
    <citation type="submission" date="2014-09" db="EMBL/GenBank/DDBJ databases">
        <authorList>
            <person name="Magalhaes I.L.F."/>
            <person name="Oliveira U."/>
            <person name="Santos F.R."/>
            <person name="Vidigal T.H.D.A."/>
            <person name="Brescovit A.D."/>
            <person name="Santos A.J."/>
        </authorList>
    </citation>
    <scope>NUCLEOTIDE SEQUENCE</scope>
    <source>
        <tissue evidence="1">Shoot tissue taken approximately 20 cm above the soil surface</tissue>
    </source>
</reference>
<organism evidence="1">
    <name type="scientific">Arundo donax</name>
    <name type="common">Giant reed</name>
    <name type="synonym">Donax arundinaceus</name>
    <dbReference type="NCBI Taxonomy" id="35708"/>
    <lineage>
        <taxon>Eukaryota</taxon>
        <taxon>Viridiplantae</taxon>
        <taxon>Streptophyta</taxon>
        <taxon>Embryophyta</taxon>
        <taxon>Tracheophyta</taxon>
        <taxon>Spermatophyta</taxon>
        <taxon>Magnoliopsida</taxon>
        <taxon>Liliopsida</taxon>
        <taxon>Poales</taxon>
        <taxon>Poaceae</taxon>
        <taxon>PACMAD clade</taxon>
        <taxon>Arundinoideae</taxon>
        <taxon>Arundineae</taxon>
        <taxon>Arundo</taxon>
    </lineage>
</organism>
<protein>
    <submittedName>
        <fullName evidence="1">Uncharacterized protein</fullName>
    </submittedName>
</protein>
<dbReference type="AlphaFoldDB" id="A0A0A9HNG2"/>
<evidence type="ECO:0000313" key="1">
    <source>
        <dbReference type="EMBL" id="JAE38640.1"/>
    </source>
</evidence>
<sequence>MMHSGAAGIGMYIQEELTPIWAHWRI</sequence>
<reference evidence="1" key="2">
    <citation type="journal article" date="2015" name="Data Brief">
        <title>Shoot transcriptome of the giant reed, Arundo donax.</title>
        <authorList>
            <person name="Barrero R.A."/>
            <person name="Guerrero F.D."/>
            <person name="Moolhuijzen P."/>
            <person name="Goolsby J.A."/>
            <person name="Tidwell J."/>
            <person name="Bellgard S.E."/>
            <person name="Bellgard M.I."/>
        </authorList>
    </citation>
    <scope>NUCLEOTIDE SEQUENCE</scope>
    <source>
        <tissue evidence="1">Shoot tissue taken approximately 20 cm above the soil surface</tissue>
    </source>
</reference>
<name>A0A0A9HNG2_ARUDO</name>
<proteinExistence type="predicted"/>
<accession>A0A0A9HNG2</accession>
<dbReference type="EMBL" id="GBRH01159256">
    <property type="protein sequence ID" value="JAE38640.1"/>
    <property type="molecule type" value="Transcribed_RNA"/>
</dbReference>